<evidence type="ECO:0000313" key="3">
    <source>
        <dbReference type="Proteomes" id="UP000234681"/>
    </source>
</evidence>
<evidence type="ECO:0000256" key="1">
    <source>
        <dbReference type="SAM" id="MobiDB-lite"/>
    </source>
</evidence>
<dbReference type="Proteomes" id="UP000234681">
    <property type="component" value="Chromosome X"/>
</dbReference>
<proteinExistence type="predicted"/>
<organism evidence="2 3">
    <name type="scientific">Rattus norvegicus</name>
    <name type="common">Rat</name>
    <dbReference type="NCBI Taxonomy" id="10116"/>
    <lineage>
        <taxon>Eukaryota</taxon>
        <taxon>Metazoa</taxon>
        <taxon>Chordata</taxon>
        <taxon>Craniata</taxon>
        <taxon>Vertebrata</taxon>
        <taxon>Euteleostomi</taxon>
        <taxon>Mammalia</taxon>
        <taxon>Eutheria</taxon>
        <taxon>Euarchontoglires</taxon>
        <taxon>Glires</taxon>
        <taxon>Rodentia</taxon>
        <taxon>Myomorpha</taxon>
        <taxon>Muroidea</taxon>
        <taxon>Muridae</taxon>
        <taxon>Murinae</taxon>
        <taxon>Rattus</taxon>
    </lineage>
</organism>
<protein>
    <submittedName>
        <fullName evidence="2">RCG49720</fullName>
    </submittedName>
</protein>
<accession>A6K2H0</accession>
<dbReference type="AlphaFoldDB" id="A6K2H0"/>
<reference evidence="2 3" key="1">
    <citation type="submission" date="2005-09" db="EMBL/GenBank/DDBJ databases">
        <authorList>
            <person name="Mural R.J."/>
            <person name="Li P.W."/>
            <person name="Adams M.D."/>
            <person name="Amanatides P.G."/>
            <person name="Baden-Tillson H."/>
            <person name="Barnstead M."/>
            <person name="Chin S.H."/>
            <person name="Dew I."/>
            <person name="Evans C.A."/>
            <person name="Ferriera S."/>
            <person name="Flanigan M."/>
            <person name="Fosler C."/>
            <person name="Glodek A."/>
            <person name="Gu Z."/>
            <person name="Holt R.A."/>
            <person name="Jennings D."/>
            <person name="Kraft C.L."/>
            <person name="Lu F."/>
            <person name="Nguyen T."/>
            <person name="Nusskern D.R."/>
            <person name="Pfannkoch C.M."/>
            <person name="Sitter C."/>
            <person name="Sutton G.G."/>
            <person name="Venter J.C."/>
            <person name="Wang Z."/>
            <person name="Woodage T."/>
            <person name="Zheng X.H."/>
            <person name="Zhong F."/>
        </authorList>
    </citation>
    <scope>NUCLEOTIDE SEQUENCE [LARGE SCALE GENOMIC DNA]</scope>
    <source>
        <strain>BN</strain>
        <strain evidence="3">Sprague-Dawley</strain>
    </source>
</reference>
<name>A6K2H0_RAT</name>
<evidence type="ECO:0000313" key="2">
    <source>
        <dbReference type="EMBL" id="EDL90561.1"/>
    </source>
</evidence>
<sequence length="50" mass="5810">MVLFSRKLHSILFSAVFTHNFSQIAETGDSGEESWDKRHFRTPRKLNLSS</sequence>
<feature type="region of interest" description="Disordered" evidence="1">
    <location>
        <begin position="27"/>
        <end position="50"/>
    </location>
</feature>
<dbReference type="EMBL" id="CH474014">
    <property type="protein sequence ID" value="EDL90561.1"/>
    <property type="molecule type" value="Genomic_DNA"/>
</dbReference>
<gene>
    <name evidence="2" type="ORF">rCG_49720</name>
</gene>